<accession>A0A1F4VCC7</accession>
<gene>
    <name evidence="7" type="ORF">A3A78_02840</name>
</gene>
<evidence type="ECO:0000256" key="6">
    <source>
        <dbReference type="SAM" id="Phobius"/>
    </source>
</evidence>
<evidence type="ECO:0008006" key="9">
    <source>
        <dbReference type="Google" id="ProtNLM"/>
    </source>
</evidence>
<keyword evidence="4 6" id="KW-1133">Transmembrane helix</keyword>
<dbReference type="PANTHER" id="PTHR34478">
    <property type="entry name" value="PROTEIN LEMA"/>
    <property type="match status" value="1"/>
</dbReference>
<comment type="caution">
    <text evidence="7">The sequence shown here is derived from an EMBL/GenBank/DDBJ whole genome shotgun (WGS) entry which is preliminary data.</text>
</comment>
<name>A0A1F4VCC7_UNCKA</name>
<dbReference type="AlphaFoldDB" id="A0A1F4VCC7"/>
<reference evidence="7 8" key="1">
    <citation type="journal article" date="2016" name="Nat. Commun.">
        <title>Thousands of microbial genomes shed light on interconnected biogeochemical processes in an aquifer system.</title>
        <authorList>
            <person name="Anantharaman K."/>
            <person name="Brown C.T."/>
            <person name="Hug L.A."/>
            <person name="Sharon I."/>
            <person name="Castelle C.J."/>
            <person name="Probst A.J."/>
            <person name="Thomas B.C."/>
            <person name="Singh A."/>
            <person name="Wilkins M.J."/>
            <person name="Karaoz U."/>
            <person name="Brodie E.L."/>
            <person name="Williams K.H."/>
            <person name="Hubbard S.S."/>
            <person name="Banfield J.F."/>
        </authorList>
    </citation>
    <scope>NUCLEOTIDE SEQUENCE [LARGE SCALE GENOMIC DNA]</scope>
</reference>
<dbReference type="EMBL" id="MEVI01000003">
    <property type="protein sequence ID" value="OGC54896.1"/>
    <property type="molecule type" value="Genomic_DNA"/>
</dbReference>
<evidence type="ECO:0000313" key="8">
    <source>
        <dbReference type="Proteomes" id="UP000176504"/>
    </source>
</evidence>
<organism evidence="7 8">
    <name type="scientific">candidate division WWE3 bacterium RIFCSPLOWO2_01_FULL_41_18</name>
    <dbReference type="NCBI Taxonomy" id="1802625"/>
    <lineage>
        <taxon>Bacteria</taxon>
        <taxon>Katanobacteria</taxon>
    </lineage>
</organism>
<comment type="subcellular location">
    <subcellularLocation>
        <location evidence="1">Membrane</location>
        <topology evidence="1">Single-pass membrane protein</topology>
    </subcellularLocation>
</comment>
<dbReference type="PANTHER" id="PTHR34478:SF2">
    <property type="entry name" value="MEMBRANE PROTEIN"/>
    <property type="match status" value="1"/>
</dbReference>
<dbReference type="Gene3D" id="1.20.1440.20">
    <property type="entry name" value="LemA-like domain"/>
    <property type="match status" value="1"/>
</dbReference>
<evidence type="ECO:0000256" key="1">
    <source>
        <dbReference type="ARBA" id="ARBA00004167"/>
    </source>
</evidence>
<evidence type="ECO:0000256" key="3">
    <source>
        <dbReference type="ARBA" id="ARBA00022692"/>
    </source>
</evidence>
<comment type="similarity">
    <text evidence="2">Belongs to the LemA family.</text>
</comment>
<evidence type="ECO:0000313" key="7">
    <source>
        <dbReference type="EMBL" id="OGC54896.1"/>
    </source>
</evidence>
<dbReference type="SUPFAM" id="SSF140478">
    <property type="entry name" value="LemA-like"/>
    <property type="match status" value="1"/>
</dbReference>
<sequence length="186" mass="20897">MFNILIFVGFLVLLVVYFISTYNLLVTLKNRISEAWSGIDVQLKRRSSLIPNLVETVKGYASHEKSVFENVTKARAALMSATDPRAAAEADNMLTGALKSLFAVAEAYPELKASENFRKLQSDLAEIEDKIAYSRQFYNANVLDFNNKIAVFPNMILASLFNFKAAEFFKASEEEKKDIAVSFKES</sequence>
<dbReference type="InterPro" id="IPR023353">
    <property type="entry name" value="LemA-like_dom_sf"/>
</dbReference>
<dbReference type="Pfam" id="PF04011">
    <property type="entry name" value="LemA"/>
    <property type="match status" value="1"/>
</dbReference>
<keyword evidence="3 6" id="KW-0812">Transmembrane</keyword>
<protein>
    <recommendedName>
        <fullName evidence="9">LemA family protein</fullName>
    </recommendedName>
</protein>
<evidence type="ECO:0000256" key="2">
    <source>
        <dbReference type="ARBA" id="ARBA00008854"/>
    </source>
</evidence>
<keyword evidence="5 6" id="KW-0472">Membrane</keyword>
<evidence type="ECO:0000256" key="4">
    <source>
        <dbReference type="ARBA" id="ARBA00022989"/>
    </source>
</evidence>
<dbReference type="Proteomes" id="UP000176504">
    <property type="component" value="Unassembled WGS sequence"/>
</dbReference>
<evidence type="ECO:0000256" key="5">
    <source>
        <dbReference type="ARBA" id="ARBA00023136"/>
    </source>
</evidence>
<dbReference type="GO" id="GO:0016020">
    <property type="term" value="C:membrane"/>
    <property type="evidence" value="ECO:0007669"/>
    <property type="project" value="UniProtKB-SubCell"/>
</dbReference>
<proteinExistence type="inferred from homology"/>
<dbReference type="InterPro" id="IPR007156">
    <property type="entry name" value="MamQ_LemA"/>
</dbReference>
<feature type="transmembrane region" description="Helical" evidence="6">
    <location>
        <begin position="6"/>
        <end position="25"/>
    </location>
</feature>